<reference evidence="3" key="1">
    <citation type="submission" date="2016-10" db="EMBL/GenBank/DDBJ databases">
        <authorList>
            <person name="Varghese N."/>
            <person name="Submissions S."/>
        </authorList>
    </citation>
    <scope>NUCLEOTIDE SEQUENCE [LARGE SCALE GENOMIC DNA]</scope>
    <source>
        <strain evidence="3">DSM 24767</strain>
    </source>
</reference>
<accession>A0A1H1BTU0</accession>
<dbReference type="OrthoDB" id="163284at2157"/>
<dbReference type="STRING" id="1095778.SAMN04489842_1152"/>
<dbReference type="AlphaFoldDB" id="A0A1H1BTU0"/>
<feature type="transmembrane region" description="Helical" evidence="1">
    <location>
        <begin position="7"/>
        <end position="27"/>
    </location>
</feature>
<keyword evidence="3" id="KW-1185">Reference proteome</keyword>
<feature type="transmembrane region" description="Helical" evidence="1">
    <location>
        <begin position="72"/>
        <end position="91"/>
    </location>
</feature>
<evidence type="ECO:0000256" key="1">
    <source>
        <dbReference type="SAM" id="Phobius"/>
    </source>
</evidence>
<evidence type="ECO:0000313" key="3">
    <source>
        <dbReference type="Proteomes" id="UP000198848"/>
    </source>
</evidence>
<keyword evidence="1" id="KW-0472">Membrane</keyword>
<dbReference type="EMBL" id="FNLC01000001">
    <property type="protein sequence ID" value="SDQ55347.1"/>
    <property type="molecule type" value="Genomic_DNA"/>
</dbReference>
<sequence>MPSRLVAVANVFLFTGFLVVLLSSLSFPELPLSACTDVGYPGDEPPGGFEYYEFYLGWMAYSPDGGVNRCETPIVTIAVALLAVGGALRGLEYRSR</sequence>
<dbReference type="Proteomes" id="UP000198848">
    <property type="component" value="Unassembled WGS sequence"/>
</dbReference>
<organism evidence="2 3">
    <name type="scientific">Natronobacterium texcoconense</name>
    <dbReference type="NCBI Taxonomy" id="1095778"/>
    <lineage>
        <taxon>Archaea</taxon>
        <taxon>Methanobacteriati</taxon>
        <taxon>Methanobacteriota</taxon>
        <taxon>Stenosarchaea group</taxon>
        <taxon>Halobacteria</taxon>
        <taxon>Halobacteriales</taxon>
        <taxon>Natrialbaceae</taxon>
        <taxon>Natronobacterium</taxon>
    </lineage>
</organism>
<name>A0A1H1BTU0_NATTX</name>
<keyword evidence="1" id="KW-1133">Transmembrane helix</keyword>
<evidence type="ECO:0000313" key="2">
    <source>
        <dbReference type="EMBL" id="SDQ55347.1"/>
    </source>
</evidence>
<proteinExistence type="predicted"/>
<protein>
    <submittedName>
        <fullName evidence="2">Uncharacterized protein</fullName>
    </submittedName>
</protein>
<keyword evidence="1" id="KW-0812">Transmembrane</keyword>
<dbReference type="RefSeq" id="WP_090378602.1">
    <property type="nucleotide sequence ID" value="NZ_FNLC01000001.1"/>
</dbReference>
<gene>
    <name evidence="2" type="ORF">SAMN04489842_1152</name>
</gene>